<comment type="caution">
    <text evidence="2">The sequence shown here is derived from an EMBL/GenBank/DDBJ whole genome shotgun (WGS) entry which is preliminary data.</text>
</comment>
<reference evidence="2 3" key="1">
    <citation type="submission" date="2019-01" db="EMBL/GenBank/DDBJ databases">
        <title>Novel species of Nocardioides.</title>
        <authorList>
            <person name="Liu Q."/>
            <person name="Xin Y.-H."/>
        </authorList>
    </citation>
    <scope>NUCLEOTIDE SEQUENCE [LARGE SCALE GENOMIC DNA]</scope>
    <source>
        <strain evidence="2 3">HLT3-15</strain>
    </source>
</reference>
<protein>
    <recommendedName>
        <fullName evidence="4">NERD domain-containing protein</fullName>
    </recommendedName>
</protein>
<dbReference type="RefSeq" id="WP_129473132.1">
    <property type="nucleotide sequence ID" value="NZ_SDWS01000001.1"/>
</dbReference>
<dbReference type="Proteomes" id="UP000291838">
    <property type="component" value="Unassembled WGS sequence"/>
</dbReference>
<gene>
    <name evidence="2" type="ORF">EUA06_00925</name>
</gene>
<sequence>MSTVKSYPSRELRRLRTRWLMQNKNAVSVACAFFLASALIATWLGVAYSTRATWYLVGVLHAGLVATVLHFLNSAVLAHEPRAVFQLRGAWGEDNTRSELQRAKKRKLIWDWVDSIPLQASDLDHVVVTRSGGVVVLDSKFRTDLTSAGVAEMTVSAARARVRTEALARTVLPRERSGRRRATGTSVAVTPCIVLWGPARRGMPEEHVVDGVHFVDGNKLVQWLEKLPTSTVSQEAGSDLLIRLRKFRDLQSTRS</sequence>
<feature type="transmembrane region" description="Helical" evidence="1">
    <location>
        <begin position="52"/>
        <end position="72"/>
    </location>
</feature>
<proteinExistence type="predicted"/>
<keyword evidence="3" id="KW-1185">Reference proteome</keyword>
<dbReference type="EMBL" id="SDWS01000001">
    <property type="protein sequence ID" value="RYB96180.1"/>
    <property type="molecule type" value="Genomic_DNA"/>
</dbReference>
<name>A0A4Q2S376_9ACTN</name>
<evidence type="ECO:0000256" key="1">
    <source>
        <dbReference type="SAM" id="Phobius"/>
    </source>
</evidence>
<keyword evidence="1" id="KW-0472">Membrane</keyword>
<dbReference type="OrthoDB" id="3785014at2"/>
<dbReference type="AlphaFoldDB" id="A0A4Q2S376"/>
<evidence type="ECO:0000313" key="2">
    <source>
        <dbReference type="EMBL" id="RYB96180.1"/>
    </source>
</evidence>
<accession>A0A4Q2S376</accession>
<evidence type="ECO:0000313" key="3">
    <source>
        <dbReference type="Proteomes" id="UP000291838"/>
    </source>
</evidence>
<organism evidence="2 3">
    <name type="scientific">Nocardioides glacieisoli</name>
    <dbReference type="NCBI Taxonomy" id="1168730"/>
    <lineage>
        <taxon>Bacteria</taxon>
        <taxon>Bacillati</taxon>
        <taxon>Actinomycetota</taxon>
        <taxon>Actinomycetes</taxon>
        <taxon>Propionibacteriales</taxon>
        <taxon>Nocardioidaceae</taxon>
        <taxon>Nocardioides</taxon>
    </lineage>
</organism>
<evidence type="ECO:0008006" key="4">
    <source>
        <dbReference type="Google" id="ProtNLM"/>
    </source>
</evidence>
<keyword evidence="1" id="KW-0812">Transmembrane</keyword>
<keyword evidence="1" id="KW-1133">Transmembrane helix</keyword>
<feature type="transmembrane region" description="Helical" evidence="1">
    <location>
        <begin position="26"/>
        <end position="46"/>
    </location>
</feature>